<dbReference type="PANTHER" id="PTHR17920">
    <property type="entry name" value="TRANSMEMBRANE AND COILED-COIL DOMAIN-CONTAINING PROTEIN 4 TMCO4"/>
    <property type="match status" value="1"/>
</dbReference>
<dbReference type="SUPFAM" id="SSF53474">
    <property type="entry name" value="alpha/beta-Hydrolases"/>
    <property type="match status" value="1"/>
</dbReference>
<dbReference type="InParanoid" id="K1WDV0"/>
<dbReference type="InterPro" id="IPR042171">
    <property type="entry name" value="Acyl-CoA_hotdog"/>
</dbReference>
<reference evidence="11 12" key="1">
    <citation type="journal article" date="2012" name="BMC Genomics">
        <title>Sequencing the genome of Marssonina brunnea reveals fungus-poplar co-evolution.</title>
        <authorList>
            <person name="Zhu S."/>
            <person name="Cao Y.-Z."/>
            <person name="Jiang C."/>
            <person name="Tan B.-Y."/>
            <person name="Wang Z."/>
            <person name="Feng S."/>
            <person name="Zhang L."/>
            <person name="Su X.-H."/>
            <person name="Brejova B."/>
            <person name="Vinar T."/>
            <person name="Xu M."/>
            <person name="Wang M.-X."/>
            <person name="Zhang S.-G."/>
            <person name="Huang M.-R."/>
            <person name="Wu R."/>
            <person name="Zhou Y."/>
        </authorList>
    </citation>
    <scope>NUCLEOTIDE SEQUENCE [LARGE SCALE GENOMIC DNA]</scope>
    <source>
        <strain evidence="11 12">MB_m1</strain>
    </source>
</reference>
<evidence type="ECO:0000313" key="12">
    <source>
        <dbReference type="Proteomes" id="UP000006753"/>
    </source>
</evidence>
<evidence type="ECO:0000259" key="10">
    <source>
        <dbReference type="Pfam" id="PF20789"/>
    </source>
</evidence>
<dbReference type="Pfam" id="PF13622">
    <property type="entry name" value="4HBT_3"/>
    <property type="match status" value="1"/>
</dbReference>
<dbReference type="eggNOG" id="KOG2385">
    <property type="taxonomic scope" value="Eukaryota"/>
</dbReference>
<dbReference type="Proteomes" id="UP000006753">
    <property type="component" value="Unassembled WGS sequence"/>
</dbReference>
<keyword evidence="12" id="KW-1185">Reference proteome</keyword>
<sequence length="1451" mass="160063">MASTTSETTFAQATAVKAASSHTYNAHFPGDWCLGPVPHGGFMTAVFLQVAATHFKTTLSSQNQPHTIGLHLDFLRRTQPGAALFTVKDIKLGHQTSNIQIVLTQGGHEEVIASITQGNLLTESGVTFSTDYTLHPLPPPVDLSQLKEDNDEHWARLHEMPFASFRKAATKTQFHFPRKDYESRSLSDQWIRWKNGEKWTNTSLGYVADMFAMPIENYPRKTDPNGPKSRGKAEGPPVKLWYPTVLLNVDVKKALPEEGVEWLFSRTAIKQIKNGRMDLELVVMDEAGEIVALSHHIVLAAAVGSEKIPAKKKGWKGRNRDGKKELAGQASCETLDEKPQASRYKLESNMPVSGQAVDIKTVEVIANDHVVPSVAVAVAEVDDFGLPIVKHKVTTPVEPENHHNEEAASGVSNRNAEMEEASQSEDLIGSAKAQLEPPGVESSEDEEFKDTRPTPLLSRTPVPQLQEIGEKAQAGTRAVTPEPQQHLDDCEEPQKARDAIQQEPAIVTPAEPSPKSTTPPIVLEDAKDRAVEQNMAEAKKEEQREIVHARSRSSQTGGVSEWSHQHSTQMDTKSPVVEEDDEWQTMPAFAPYDMYDDDNRLVAREAHDSDDEADAYEGLGGAGKGYTRVQLDEDAQSATSLDENTKYLFKEPNGTTDTGEMEDEEYRDATSQMAATKGLLTEGQRIAYVGMTRLILSDMVTAAEAMTHSRGSKKELQMAAEAMRMWSQKMMVRLYAHMEISTAEQIMIEQLAQHGVLPTTANLEIDLRWTVLCDLFLTLISDSVYDARSRVLLEKVGDNMDVSWLEICRFEKRVTDALEMQQAAEKENWNEDEHKESRRKLALNKRYMLMGLATVGGGLVIGLSAGLLAPVIGAGLAAGFSTIGVAGTGTFLAGAGGAAIITSSAAASGGIIAVRAANRRTGAVKTFEYRPLHNNKRVNLIVTISGWMTGKVDDVRLPYSTVDPIMGDIYSVLWEPEMLRSMGDTINILATEALTQGLQQVLASTILTSLMAALTLPVVLTKLSYLIDNPWTVSLDRANAAGLILADSLIDRNLGTRPITFVGYSLGSRVIFACLKELARKGAYGLVQNVYLFGSPIVAKKDEYLKARSVVAGRFVNGYARNDWILGYLFRLTSGGISRVTGLAPVEDIPGLENVDVTELVPGHMAYRTAMPKLLRKVGWLVDSDEFTEIEDPDPDNHQQRQRELINEIEEARKELERKEKEEKSQGKFGFFSRKKKAVAERKEWETYEEYRGDPPSSKTEDGRGNNHGVLFDIDAIRAELASEHMEVKELKSTLPPMKLELGASAPNSSNQRNSFQETKSYGSSTMLQVSRPSPAHSPRRSSSEWIPSSSSHTPVYGEEGEEVQMTFDTTYRSPARSAATSSNYLPLRSPPPLKSPTPDLTERTVALQRPEEKSSTSVPATLPPMDYGHNAWADDDEDFGQEKEIEMTFA</sequence>
<keyword evidence="6" id="KW-0175">Coiled coil</keyword>
<dbReference type="EMBL" id="JH921441">
    <property type="protein sequence ID" value="EKD15585.1"/>
    <property type="molecule type" value="Genomic_DNA"/>
</dbReference>
<feature type="region of interest" description="Disordered" evidence="7">
    <location>
        <begin position="1243"/>
        <end position="1267"/>
    </location>
</feature>
<feature type="domain" description="Acyl-CoA thioesterase-like C-terminal" evidence="10">
    <location>
        <begin position="160"/>
        <end position="299"/>
    </location>
</feature>
<feature type="region of interest" description="Disordered" evidence="7">
    <location>
        <begin position="1288"/>
        <end position="1436"/>
    </location>
</feature>
<organism evidence="11 12">
    <name type="scientific">Marssonina brunnea f. sp. multigermtubi (strain MB_m1)</name>
    <name type="common">Marssonina leaf spot fungus</name>
    <dbReference type="NCBI Taxonomy" id="1072389"/>
    <lineage>
        <taxon>Eukaryota</taxon>
        <taxon>Fungi</taxon>
        <taxon>Dikarya</taxon>
        <taxon>Ascomycota</taxon>
        <taxon>Pezizomycotina</taxon>
        <taxon>Leotiomycetes</taxon>
        <taxon>Helotiales</taxon>
        <taxon>Drepanopezizaceae</taxon>
        <taxon>Drepanopeziza</taxon>
    </lineage>
</organism>
<feature type="compositionally biased region" description="Basic and acidic residues" evidence="7">
    <location>
        <begin position="1243"/>
        <end position="1265"/>
    </location>
</feature>
<dbReference type="GO" id="GO:0016020">
    <property type="term" value="C:membrane"/>
    <property type="evidence" value="ECO:0007669"/>
    <property type="project" value="UniProtKB-SubCell"/>
</dbReference>
<dbReference type="InterPro" id="IPR029069">
    <property type="entry name" value="HotDog_dom_sf"/>
</dbReference>
<evidence type="ECO:0000256" key="7">
    <source>
        <dbReference type="SAM" id="MobiDB-lite"/>
    </source>
</evidence>
<dbReference type="GeneID" id="18762148"/>
<dbReference type="KEGG" id="mbe:MBM_06213"/>
<comment type="subcellular location">
    <subcellularLocation>
        <location evidence="1">Membrane</location>
        <topology evidence="1">Multi-pass membrane protein</topology>
    </subcellularLocation>
</comment>
<dbReference type="CDD" id="cd03440">
    <property type="entry name" value="hot_dog"/>
    <property type="match status" value="1"/>
</dbReference>
<feature type="compositionally biased region" description="Basic and acidic residues" evidence="7">
    <location>
        <begin position="485"/>
        <end position="497"/>
    </location>
</feature>
<feature type="region of interest" description="Disordered" evidence="7">
    <location>
        <begin position="540"/>
        <end position="579"/>
    </location>
</feature>
<evidence type="ECO:0000256" key="3">
    <source>
        <dbReference type="ARBA" id="ARBA00022692"/>
    </source>
</evidence>
<evidence type="ECO:0000259" key="9">
    <source>
        <dbReference type="Pfam" id="PF13622"/>
    </source>
</evidence>
<name>K1WDV0_MARBU</name>
<evidence type="ECO:0008006" key="13">
    <source>
        <dbReference type="Google" id="ProtNLM"/>
    </source>
</evidence>
<evidence type="ECO:0000313" key="11">
    <source>
        <dbReference type="EMBL" id="EKD15585.1"/>
    </source>
</evidence>
<dbReference type="InterPro" id="IPR049449">
    <property type="entry name" value="TesB_ACOT8-like_N"/>
</dbReference>
<dbReference type="InterPro" id="IPR049450">
    <property type="entry name" value="ACOT8-like_C"/>
</dbReference>
<evidence type="ECO:0000256" key="8">
    <source>
        <dbReference type="SAM" id="Phobius"/>
    </source>
</evidence>
<keyword evidence="5 8" id="KW-0472">Membrane</keyword>
<evidence type="ECO:0000256" key="6">
    <source>
        <dbReference type="SAM" id="Coils"/>
    </source>
</evidence>
<dbReference type="Pfam" id="PF05277">
    <property type="entry name" value="DUF726"/>
    <property type="match status" value="1"/>
</dbReference>
<comment type="similarity">
    <text evidence="2">Belongs to the TMCO4 family.</text>
</comment>
<gene>
    <name evidence="11" type="ORF">MBM_06213</name>
</gene>
<proteinExistence type="inferred from homology"/>
<keyword evidence="4 8" id="KW-1133">Transmembrane helix</keyword>
<feature type="compositionally biased region" description="Polar residues" evidence="7">
    <location>
        <begin position="1367"/>
        <end position="1385"/>
    </location>
</feature>
<dbReference type="Pfam" id="PF20789">
    <property type="entry name" value="4HBT_3C"/>
    <property type="match status" value="1"/>
</dbReference>
<keyword evidence="3 8" id="KW-0812">Transmembrane</keyword>
<dbReference type="OrthoDB" id="277931at2759"/>
<evidence type="ECO:0000256" key="1">
    <source>
        <dbReference type="ARBA" id="ARBA00004141"/>
    </source>
</evidence>
<feature type="region of interest" description="Disordered" evidence="7">
    <location>
        <begin position="395"/>
        <end position="497"/>
    </location>
</feature>
<evidence type="ECO:0000256" key="5">
    <source>
        <dbReference type="ARBA" id="ARBA00023136"/>
    </source>
</evidence>
<dbReference type="PANTHER" id="PTHR17920:SF3">
    <property type="entry name" value="TRANSMEMBRANE AND COILED-COIL DOMAIN-CONTAINING PROTEIN 4"/>
    <property type="match status" value="1"/>
</dbReference>
<feature type="transmembrane region" description="Helical" evidence="8">
    <location>
        <begin position="847"/>
        <end position="872"/>
    </location>
</feature>
<protein>
    <recommendedName>
        <fullName evidence="13">DUF726 domain protein</fullName>
    </recommendedName>
</protein>
<evidence type="ECO:0000256" key="4">
    <source>
        <dbReference type="ARBA" id="ARBA00022989"/>
    </source>
</evidence>
<dbReference type="SUPFAM" id="SSF54637">
    <property type="entry name" value="Thioesterase/thiol ester dehydrase-isomerase"/>
    <property type="match status" value="2"/>
</dbReference>
<dbReference type="InterPro" id="IPR029058">
    <property type="entry name" value="AB_hydrolase_fold"/>
</dbReference>
<feature type="coiled-coil region" evidence="6">
    <location>
        <begin position="1199"/>
        <end position="1226"/>
    </location>
</feature>
<dbReference type="HOGENOM" id="CLU_001695_1_0_1"/>
<dbReference type="Gene3D" id="2.40.160.210">
    <property type="entry name" value="Acyl-CoA thioesterase, double hotdog domain"/>
    <property type="match status" value="1"/>
</dbReference>
<dbReference type="InterPro" id="IPR007941">
    <property type="entry name" value="DUF726"/>
</dbReference>
<evidence type="ECO:0000256" key="2">
    <source>
        <dbReference type="ARBA" id="ARBA00009824"/>
    </source>
</evidence>
<feature type="compositionally biased region" description="Polar residues" evidence="7">
    <location>
        <begin position="1306"/>
        <end position="1329"/>
    </location>
</feature>
<feature type="region of interest" description="Disordered" evidence="7">
    <location>
        <begin position="636"/>
        <end position="669"/>
    </location>
</feature>
<feature type="domain" description="Acyl-CoA thioesterase-like N-terminal HotDog" evidence="9">
    <location>
        <begin position="29"/>
        <end position="117"/>
    </location>
</feature>
<accession>K1WDV0</accession>